<name>A0A1C4WNB8_MICVI</name>
<accession>A0A1C4WNB8</accession>
<proteinExistence type="predicted"/>
<gene>
    <name evidence="2" type="ORF">GA0074695_2612</name>
</gene>
<evidence type="ECO:0000256" key="1">
    <source>
        <dbReference type="SAM" id="SignalP"/>
    </source>
</evidence>
<feature type="chain" id="PRO_5008707077" description="Hemophore-related protein, Rv0203/Rv1174c family" evidence="1">
    <location>
        <begin position="29"/>
        <end position="95"/>
    </location>
</feature>
<keyword evidence="3" id="KW-1185">Reference proteome</keyword>
<protein>
    <recommendedName>
        <fullName evidence="4">Hemophore-related protein, Rv0203/Rv1174c family</fullName>
    </recommendedName>
</protein>
<dbReference type="AlphaFoldDB" id="A0A1C4WNB8"/>
<reference evidence="3" key="1">
    <citation type="submission" date="2016-06" db="EMBL/GenBank/DDBJ databases">
        <authorList>
            <person name="Varghese N."/>
            <person name="Submissions Spin"/>
        </authorList>
    </citation>
    <scope>NUCLEOTIDE SEQUENCE [LARGE SCALE GENOMIC DNA]</scope>
    <source>
        <strain evidence="3">DSM 43909</strain>
    </source>
</reference>
<dbReference type="Proteomes" id="UP000198242">
    <property type="component" value="Chromosome I"/>
</dbReference>
<evidence type="ECO:0000313" key="2">
    <source>
        <dbReference type="EMBL" id="SCE97659.1"/>
    </source>
</evidence>
<organism evidence="2 3">
    <name type="scientific">Micromonospora viridifaciens</name>
    <dbReference type="NCBI Taxonomy" id="1881"/>
    <lineage>
        <taxon>Bacteria</taxon>
        <taxon>Bacillati</taxon>
        <taxon>Actinomycetota</taxon>
        <taxon>Actinomycetes</taxon>
        <taxon>Micromonosporales</taxon>
        <taxon>Micromonosporaceae</taxon>
        <taxon>Micromonospora</taxon>
    </lineage>
</organism>
<sequence length="95" mass="10277">MRISIARIALTAAVTATAVAGLAGPARAADAAASVTSPYCADLKAQYTSDYNMFLKYRMLQLNSKDPALRTYYGSLASRYFTMYQQGLAVYQATC</sequence>
<evidence type="ECO:0000313" key="3">
    <source>
        <dbReference type="Proteomes" id="UP000198242"/>
    </source>
</evidence>
<evidence type="ECO:0008006" key="4">
    <source>
        <dbReference type="Google" id="ProtNLM"/>
    </source>
</evidence>
<keyword evidence="1" id="KW-0732">Signal</keyword>
<dbReference type="OrthoDB" id="9934030at2"/>
<dbReference type="RefSeq" id="WP_089006477.1">
    <property type="nucleotide sequence ID" value="NZ_LT607411.1"/>
</dbReference>
<feature type="signal peptide" evidence="1">
    <location>
        <begin position="1"/>
        <end position="28"/>
    </location>
</feature>
<dbReference type="EMBL" id="LT607411">
    <property type="protein sequence ID" value="SCE97659.1"/>
    <property type="molecule type" value="Genomic_DNA"/>
</dbReference>